<reference evidence="5" key="1">
    <citation type="submission" date="2010-07" db="EMBL/GenBank/DDBJ databases">
        <title>The genome sequence of Gaeumannomyces graminis var. tritici strain R3-111a-1.</title>
        <authorList>
            <consortium name="The Broad Institute Genome Sequencing Platform"/>
            <person name="Ma L.-J."/>
            <person name="Dead R."/>
            <person name="Young S."/>
            <person name="Zeng Q."/>
            <person name="Koehrsen M."/>
            <person name="Alvarado L."/>
            <person name="Berlin A."/>
            <person name="Chapman S.B."/>
            <person name="Chen Z."/>
            <person name="Freedman E."/>
            <person name="Gellesch M."/>
            <person name="Goldberg J."/>
            <person name="Griggs A."/>
            <person name="Gujja S."/>
            <person name="Heilman E.R."/>
            <person name="Heiman D."/>
            <person name="Hepburn T."/>
            <person name="Howarth C."/>
            <person name="Jen D."/>
            <person name="Larson L."/>
            <person name="Mehta T."/>
            <person name="Neiman D."/>
            <person name="Pearson M."/>
            <person name="Roberts A."/>
            <person name="Saif S."/>
            <person name="Shea T."/>
            <person name="Shenoy N."/>
            <person name="Sisk P."/>
            <person name="Stolte C."/>
            <person name="Sykes S."/>
            <person name="Walk T."/>
            <person name="White J."/>
            <person name="Yandava C."/>
            <person name="Haas B."/>
            <person name="Nusbaum C."/>
            <person name="Birren B."/>
        </authorList>
    </citation>
    <scope>NUCLEOTIDE SEQUENCE [LARGE SCALE GENOMIC DNA]</scope>
    <source>
        <strain evidence="5">R3-111a-1</strain>
    </source>
</reference>
<dbReference type="InterPro" id="IPR040241">
    <property type="entry name" value="TRP_Flc/Pkd2-like"/>
</dbReference>
<evidence type="ECO:0000313" key="3">
    <source>
        <dbReference type="EMBL" id="EJT81537.1"/>
    </source>
</evidence>
<reference evidence="3" key="3">
    <citation type="submission" date="2010-09" db="EMBL/GenBank/DDBJ databases">
        <title>Annotation of Gaeumannomyces graminis var. tritici R3-111a-1.</title>
        <authorList>
            <consortium name="The Broad Institute Genome Sequencing Platform"/>
            <person name="Ma L.-J."/>
            <person name="Dead R."/>
            <person name="Young S.K."/>
            <person name="Zeng Q."/>
            <person name="Gargeya S."/>
            <person name="Fitzgerald M."/>
            <person name="Haas B."/>
            <person name="Abouelleil A."/>
            <person name="Alvarado L."/>
            <person name="Arachchi H.M."/>
            <person name="Berlin A."/>
            <person name="Brown A."/>
            <person name="Chapman S.B."/>
            <person name="Chen Z."/>
            <person name="Dunbar C."/>
            <person name="Freedman E."/>
            <person name="Gearin G."/>
            <person name="Gellesch M."/>
            <person name="Goldberg J."/>
            <person name="Griggs A."/>
            <person name="Gujja S."/>
            <person name="Heiman D."/>
            <person name="Howarth C."/>
            <person name="Larson L."/>
            <person name="Lui A."/>
            <person name="MacDonald P.J.P."/>
            <person name="Mehta T."/>
            <person name="Montmayeur A."/>
            <person name="Murphy C."/>
            <person name="Neiman D."/>
            <person name="Pearson M."/>
            <person name="Priest M."/>
            <person name="Roberts A."/>
            <person name="Saif S."/>
            <person name="Shea T."/>
            <person name="Shenoy N."/>
            <person name="Sisk P."/>
            <person name="Stolte C."/>
            <person name="Sykes S."/>
            <person name="Yandava C."/>
            <person name="Wortman J."/>
            <person name="Nusbaum C."/>
            <person name="Birren B."/>
        </authorList>
    </citation>
    <scope>NUCLEOTIDE SEQUENCE</scope>
    <source>
        <strain evidence="3">R3-111a-1</strain>
    </source>
</reference>
<dbReference type="Proteomes" id="UP000006039">
    <property type="component" value="Unassembled WGS sequence"/>
</dbReference>
<evidence type="ECO:0000259" key="2">
    <source>
        <dbReference type="SMART" id="SM01320"/>
    </source>
</evidence>
<dbReference type="OrthoDB" id="2115177at2759"/>
<dbReference type="VEuPathDB" id="FungiDB:GGTG_01515"/>
<keyword evidence="1" id="KW-0732">Signal</keyword>
<dbReference type="GO" id="GO:0009272">
    <property type="term" value="P:fungal-type cell wall biogenesis"/>
    <property type="evidence" value="ECO:0007669"/>
    <property type="project" value="TreeGrafter"/>
</dbReference>
<reference evidence="4" key="5">
    <citation type="submission" date="2018-04" db="UniProtKB">
        <authorList>
            <consortium name="EnsemblFungi"/>
        </authorList>
    </citation>
    <scope>IDENTIFICATION</scope>
    <source>
        <strain evidence="4">R3-111a-1</strain>
    </source>
</reference>
<evidence type="ECO:0000313" key="5">
    <source>
        <dbReference type="Proteomes" id="UP000006039"/>
    </source>
</evidence>
<feature type="domain" description="ML-like" evidence="2">
    <location>
        <begin position="32"/>
        <end position="113"/>
    </location>
</feature>
<dbReference type="PANTHER" id="PTHR31145:SF5">
    <property type="entry name" value="DUF907 DOMAIN PROTEIN (AFU_ORTHOLOGUE AFUA_2G06100)"/>
    <property type="match status" value="1"/>
</dbReference>
<protein>
    <recommendedName>
        <fullName evidence="2">ML-like domain-containing protein</fullName>
    </recommendedName>
</protein>
<dbReference type="GeneID" id="20341973"/>
<proteinExistence type="predicted"/>
<dbReference type="EMBL" id="GL385395">
    <property type="protein sequence ID" value="EJT81537.1"/>
    <property type="molecule type" value="Genomic_DNA"/>
</dbReference>
<dbReference type="EnsemblFungi" id="EJT81537">
    <property type="protein sequence ID" value="EJT81537"/>
    <property type="gene ID" value="GGTG_01515"/>
</dbReference>
<dbReference type="RefSeq" id="XP_009217546.1">
    <property type="nucleotide sequence ID" value="XM_009219282.1"/>
</dbReference>
<name>J8V286_GAET3</name>
<feature type="non-terminal residue" evidence="3">
    <location>
        <position position="113"/>
    </location>
</feature>
<dbReference type="AlphaFoldDB" id="J8V286"/>
<dbReference type="GO" id="GO:0016020">
    <property type="term" value="C:membrane"/>
    <property type="evidence" value="ECO:0007669"/>
    <property type="project" value="TreeGrafter"/>
</dbReference>
<keyword evidence="5" id="KW-1185">Reference proteome</keyword>
<feature type="signal peptide" evidence="1">
    <location>
        <begin position="1"/>
        <end position="30"/>
    </location>
</feature>
<dbReference type="Pfam" id="PF14558">
    <property type="entry name" value="TRP_N"/>
    <property type="match status" value="1"/>
</dbReference>
<dbReference type="SMART" id="SM01320">
    <property type="entry name" value="TRP_N"/>
    <property type="match status" value="1"/>
</dbReference>
<dbReference type="GO" id="GO:0055085">
    <property type="term" value="P:transmembrane transport"/>
    <property type="evidence" value="ECO:0007669"/>
    <property type="project" value="TreeGrafter"/>
</dbReference>
<dbReference type="InterPro" id="IPR032800">
    <property type="entry name" value="TRP_N"/>
</dbReference>
<sequence>MPRCGRILGPGSRLVAVALAAMAMVQGAAGADILQTIGFSNCGADANIQVQKVDIQYNNEKKTVSFDVAGSSSRIQNVTAILNVTAYGQQVYSNTFNPCARGTFVSQLCPGML</sequence>
<reference evidence="4" key="4">
    <citation type="journal article" date="2015" name="G3 (Bethesda)">
        <title>Genome sequences of three phytopathogenic species of the Magnaporthaceae family of fungi.</title>
        <authorList>
            <person name="Okagaki L.H."/>
            <person name="Nunes C.C."/>
            <person name="Sailsbery J."/>
            <person name="Clay B."/>
            <person name="Brown D."/>
            <person name="John T."/>
            <person name="Oh Y."/>
            <person name="Young N."/>
            <person name="Fitzgerald M."/>
            <person name="Haas B.J."/>
            <person name="Zeng Q."/>
            <person name="Young S."/>
            <person name="Adiconis X."/>
            <person name="Fan L."/>
            <person name="Levin J.Z."/>
            <person name="Mitchell T.K."/>
            <person name="Okubara P.A."/>
            <person name="Farman M.L."/>
            <person name="Kohn L.M."/>
            <person name="Birren B."/>
            <person name="Ma L.-J."/>
            <person name="Dean R.A."/>
        </authorList>
    </citation>
    <scope>NUCLEOTIDE SEQUENCE</scope>
    <source>
        <strain evidence="4">R3-111a-1</strain>
    </source>
</reference>
<evidence type="ECO:0000256" key="1">
    <source>
        <dbReference type="SAM" id="SignalP"/>
    </source>
</evidence>
<feature type="chain" id="PRO_5003815130" description="ML-like domain-containing protein" evidence="1">
    <location>
        <begin position="31"/>
        <end position="113"/>
    </location>
</feature>
<evidence type="ECO:0000313" key="4">
    <source>
        <dbReference type="EnsemblFungi" id="EJT81537"/>
    </source>
</evidence>
<reference evidence="3" key="2">
    <citation type="submission" date="2010-07" db="EMBL/GenBank/DDBJ databases">
        <authorList>
            <consortium name="The Broad Institute Genome Sequencing Platform"/>
            <consortium name="Broad Institute Genome Sequencing Center for Infectious Disease"/>
            <person name="Ma L.-J."/>
            <person name="Dead R."/>
            <person name="Young S."/>
            <person name="Zeng Q."/>
            <person name="Koehrsen M."/>
            <person name="Alvarado L."/>
            <person name="Berlin A."/>
            <person name="Chapman S.B."/>
            <person name="Chen Z."/>
            <person name="Freedman E."/>
            <person name="Gellesch M."/>
            <person name="Goldberg J."/>
            <person name="Griggs A."/>
            <person name="Gujja S."/>
            <person name="Heilman E.R."/>
            <person name="Heiman D."/>
            <person name="Hepburn T."/>
            <person name="Howarth C."/>
            <person name="Jen D."/>
            <person name="Larson L."/>
            <person name="Mehta T."/>
            <person name="Neiman D."/>
            <person name="Pearson M."/>
            <person name="Roberts A."/>
            <person name="Saif S."/>
            <person name="Shea T."/>
            <person name="Shenoy N."/>
            <person name="Sisk P."/>
            <person name="Stolte C."/>
            <person name="Sykes S."/>
            <person name="Walk T."/>
            <person name="White J."/>
            <person name="Yandava C."/>
            <person name="Haas B."/>
            <person name="Nusbaum C."/>
            <person name="Birren B."/>
        </authorList>
    </citation>
    <scope>NUCLEOTIDE SEQUENCE</scope>
    <source>
        <strain evidence="3">R3-111a-1</strain>
    </source>
</reference>
<organism evidence="3">
    <name type="scientific">Gaeumannomyces tritici (strain R3-111a-1)</name>
    <name type="common">Wheat and barley take-all root rot fungus</name>
    <name type="synonym">Gaeumannomyces graminis var. tritici</name>
    <dbReference type="NCBI Taxonomy" id="644352"/>
    <lineage>
        <taxon>Eukaryota</taxon>
        <taxon>Fungi</taxon>
        <taxon>Dikarya</taxon>
        <taxon>Ascomycota</taxon>
        <taxon>Pezizomycotina</taxon>
        <taxon>Sordariomycetes</taxon>
        <taxon>Sordariomycetidae</taxon>
        <taxon>Magnaporthales</taxon>
        <taxon>Magnaporthaceae</taxon>
        <taxon>Gaeumannomyces</taxon>
    </lineage>
</organism>
<accession>J8V286</accession>
<dbReference type="STRING" id="644352.J8V286"/>
<gene>
    <name evidence="4" type="primary">20341973</name>
    <name evidence="3" type="ORF">GGTG_01515</name>
</gene>
<dbReference type="PANTHER" id="PTHR31145">
    <property type="entry name" value="INTEGRAL MEMBRANE PROTEIN (AFU_ORTHOLOGUE AFUA_7G01610)"/>
    <property type="match status" value="1"/>
</dbReference>